<feature type="region of interest" description="Disordered" evidence="8">
    <location>
        <begin position="417"/>
        <end position="442"/>
    </location>
</feature>
<comment type="catalytic activity">
    <reaction evidence="6">
        <text>Couples ATP hydrolysis with the unwinding of duplex DNA by translocating in the 3'-5' direction.</text>
        <dbReference type="EC" id="5.6.2.4"/>
    </reaction>
</comment>
<keyword evidence="3" id="KW-0378">Hydrolase</keyword>
<dbReference type="EC" id="5.6.2.4" evidence="7"/>
<feature type="region of interest" description="Disordered" evidence="8">
    <location>
        <begin position="1"/>
        <end position="24"/>
    </location>
</feature>
<dbReference type="PANTHER" id="PTHR13710:SF152">
    <property type="entry name" value="ATP-DEPENDENT DNA HELICASE Q5"/>
    <property type="match status" value="1"/>
</dbReference>
<dbReference type="EMBL" id="LN483273">
    <property type="protein sequence ID" value="CDZ98068.1"/>
    <property type="molecule type" value="Genomic_DNA"/>
</dbReference>
<dbReference type="FunFam" id="3.40.50.300:FF:001389">
    <property type="entry name" value="ATP-dependent DNA helicase RecQ"/>
    <property type="match status" value="1"/>
</dbReference>
<dbReference type="SMART" id="SM00487">
    <property type="entry name" value="DEXDc"/>
    <property type="match status" value="1"/>
</dbReference>
<dbReference type="AlphaFoldDB" id="A0A0F7SK50"/>
<evidence type="ECO:0000256" key="1">
    <source>
        <dbReference type="ARBA" id="ARBA00005446"/>
    </source>
</evidence>
<dbReference type="InterPro" id="IPR032284">
    <property type="entry name" value="RecQ_Zn-bd"/>
</dbReference>
<accession>A0A0F7SK50</accession>
<evidence type="ECO:0000256" key="8">
    <source>
        <dbReference type="SAM" id="MobiDB-lite"/>
    </source>
</evidence>
<comment type="similarity">
    <text evidence="1">Belongs to the helicase family. RecQ subfamily.</text>
</comment>
<dbReference type="NCBIfam" id="TIGR00614">
    <property type="entry name" value="recQ_fam"/>
    <property type="match status" value="1"/>
</dbReference>
<dbReference type="GO" id="GO:0009378">
    <property type="term" value="F:four-way junction helicase activity"/>
    <property type="evidence" value="ECO:0007669"/>
    <property type="project" value="TreeGrafter"/>
</dbReference>
<evidence type="ECO:0000256" key="4">
    <source>
        <dbReference type="ARBA" id="ARBA00022806"/>
    </source>
</evidence>
<dbReference type="GO" id="GO:0016787">
    <property type="term" value="F:hydrolase activity"/>
    <property type="evidence" value="ECO:0007669"/>
    <property type="project" value="UniProtKB-KW"/>
</dbReference>
<evidence type="ECO:0000256" key="7">
    <source>
        <dbReference type="ARBA" id="ARBA00034808"/>
    </source>
</evidence>
<evidence type="ECO:0000259" key="9">
    <source>
        <dbReference type="PROSITE" id="PS51192"/>
    </source>
</evidence>
<name>A0A0F7SK50_PHARH</name>
<dbReference type="InterPro" id="IPR011545">
    <property type="entry name" value="DEAD/DEAH_box_helicase_dom"/>
</dbReference>
<dbReference type="GO" id="GO:0043138">
    <property type="term" value="F:3'-5' DNA helicase activity"/>
    <property type="evidence" value="ECO:0007669"/>
    <property type="project" value="UniProtKB-EC"/>
</dbReference>
<dbReference type="GO" id="GO:0000724">
    <property type="term" value="P:double-strand break repair via homologous recombination"/>
    <property type="evidence" value="ECO:0007669"/>
    <property type="project" value="TreeGrafter"/>
</dbReference>
<dbReference type="PANTHER" id="PTHR13710">
    <property type="entry name" value="DNA HELICASE RECQ FAMILY MEMBER"/>
    <property type="match status" value="1"/>
</dbReference>
<dbReference type="GO" id="GO:0005737">
    <property type="term" value="C:cytoplasm"/>
    <property type="evidence" value="ECO:0007669"/>
    <property type="project" value="TreeGrafter"/>
</dbReference>
<sequence>MSEQELFYRSDDEGHPSDLDPEREDQVRELPLDCTYPNLNTATQVAKNLILPRSFRRSISGQVDCLRILQKSMSNFLPTTHTVTRLIPLSVAYPVTSPTCLLAFMKESFRGKQKSIVDAAVRGADVLVIAPTGMGKSMCFQVPACAEEHGVTVVISPLLALMQNQVAQLRELGVPVMMLTSESTFAQKKEINKDLASGHPRTRLLYVTPETFMTPQFKTNLMVVWKQGELNRLVVDEAHCISEWGPTFRPEYRALGSFRDQFPDVPIMALTASATSFVQDDIVASLKLSKEHLFKSVEPFNRKNLYYEVRYRPTSLENDQTRIQDLTNFILSFQKRAPPITNANGELEPQPVCGIVYARTKAACDFIAEQLRNKGVRAKSYHKGLSASVLRDHMKGWVGGSASGGAMLEASTGLEQWLGVPGKGPKEKTNGQGKSRKTADDKPTERVDVICATIAFGMGIDKPDVRYVVHYDLPKSFEGFYQETGRAGRDGFNSRCLLYYSREDCAKVERLREADASKSRKRDPGGAVRGQDSLKALQAFAETSKLCRHVSICRFFGEKIDETDPQMLMAYCNGMCDICRDPAKVKQRKQVLSSDDFVASQQTQYDSLEPFETEEYEMNPNWNADDEVDGLPRMQDHPVEVTSALAMLRQSKQDSNPLRSSASSNMIATTYSDRSSDGQVSSVQSIKKTRSLGPFSSDTMQRIEAEAEGLRVSLEAEKKVDVEQGELREPIPAGPSTRPSKVYRPVVSALNATPSLTSALPGLLSKTNRLQKPFKVPFKRVTSAPLADYLAQQNTTLPSASNSVQPNLSPSKCQLAPSFPIRSTDLDIQSASNTTNFHLASPAFAASKRVSSSPPSSPPLIQRRKLPSPTSTLSAVPSSSNPVKRPRPVSPPVARKMSRIDPVDMIDLTQGFDDSDEESDEVQIQLPIKPKASQPAKSTIPKSTMLSSSALSQRRVLPPPAPTQRVEEPLPPLEKIKYRNLAVTVSFSQKIPPKLRDKALASIAKTMRAVLLETHQGEHVWTWLLSLKGTKKKLNIHKKSEIVDKAASEVEFDLMSISVSPLGFEQRFKRVIQGIKSLRRPDTLERLESNVEPLEEEIEEERFQSWDALKDVVGVLKRLC</sequence>
<evidence type="ECO:0000256" key="6">
    <source>
        <dbReference type="ARBA" id="ARBA00034617"/>
    </source>
</evidence>
<dbReference type="SUPFAM" id="SSF52540">
    <property type="entry name" value="P-loop containing nucleoside triphosphate hydrolases"/>
    <property type="match status" value="1"/>
</dbReference>
<dbReference type="InterPro" id="IPR001650">
    <property type="entry name" value="Helicase_C-like"/>
</dbReference>
<dbReference type="PROSITE" id="PS51194">
    <property type="entry name" value="HELICASE_CTER"/>
    <property type="match status" value="1"/>
</dbReference>
<feature type="region of interest" description="Disordered" evidence="8">
    <location>
        <begin position="846"/>
        <end position="900"/>
    </location>
</feature>
<keyword evidence="2" id="KW-0547">Nucleotide-binding</keyword>
<protein>
    <recommendedName>
        <fullName evidence="7">DNA 3'-5' helicase</fullName>
        <ecNumber evidence="7">5.6.2.4</ecNumber>
    </recommendedName>
</protein>
<dbReference type="GO" id="GO:0005634">
    <property type="term" value="C:nucleus"/>
    <property type="evidence" value="ECO:0007669"/>
    <property type="project" value="TreeGrafter"/>
</dbReference>
<dbReference type="PROSITE" id="PS51192">
    <property type="entry name" value="HELICASE_ATP_BIND_1"/>
    <property type="match status" value="1"/>
</dbReference>
<dbReference type="GO" id="GO:0003676">
    <property type="term" value="F:nucleic acid binding"/>
    <property type="evidence" value="ECO:0007669"/>
    <property type="project" value="InterPro"/>
</dbReference>
<evidence type="ECO:0000256" key="5">
    <source>
        <dbReference type="ARBA" id="ARBA00022840"/>
    </source>
</evidence>
<dbReference type="Pfam" id="PF16124">
    <property type="entry name" value="RecQ_Zn_bind"/>
    <property type="match status" value="1"/>
</dbReference>
<dbReference type="GO" id="GO:0005524">
    <property type="term" value="F:ATP binding"/>
    <property type="evidence" value="ECO:0007669"/>
    <property type="project" value="UniProtKB-KW"/>
</dbReference>
<keyword evidence="4 11" id="KW-0347">Helicase</keyword>
<dbReference type="GO" id="GO:0005694">
    <property type="term" value="C:chromosome"/>
    <property type="evidence" value="ECO:0007669"/>
    <property type="project" value="TreeGrafter"/>
</dbReference>
<proteinExistence type="inferred from homology"/>
<feature type="region of interest" description="Disordered" evidence="8">
    <location>
        <begin position="927"/>
        <end position="971"/>
    </location>
</feature>
<feature type="domain" description="Helicase C-terminal" evidence="10">
    <location>
        <begin position="325"/>
        <end position="535"/>
    </location>
</feature>
<evidence type="ECO:0000256" key="3">
    <source>
        <dbReference type="ARBA" id="ARBA00022801"/>
    </source>
</evidence>
<dbReference type="InterPro" id="IPR027417">
    <property type="entry name" value="P-loop_NTPase"/>
</dbReference>
<evidence type="ECO:0000256" key="2">
    <source>
        <dbReference type="ARBA" id="ARBA00022741"/>
    </source>
</evidence>
<dbReference type="InterPro" id="IPR004589">
    <property type="entry name" value="DNA_helicase_ATP-dep_RecQ"/>
</dbReference>
<evidence type="ECO:0000313" key="11">
    <source>
        <dbReference type="EMBL" id="CDZ98068.1"/>
    </source>
</evidence>
<reference evidence="11" key="1">
    <citation type="submission" date="2014-08" db="EMBL/GenBank/DDBJ databases">
        <authorList>
            <person name="Sharma Rahul"/>
            <person name="Thines Marco"/>
        </authorList>
    </citation>
    <scope>NUCLEOTIDE SEQUENCE</scope>
</reference>
<organism evidence="11">
    <name type="scientific">Phaffia rhodozyma</name>
    <name type="common">Yeast</name>
    <name type="synonym">Xanthophyllomyces dendrorhous</name>
    <dbReference type="NCBI Taxonomy" id="264483"/>
    <lineage>
        <taxon>Eukaryota</taxon>
        <taxon>Fungi</taxon>
        <taxon>Dikarya</taxon>
        <taxon>Basidiomycota</taxon>
        <taxon>Agaricomycotina</taxon>
        <taxon>Tremellomycetes</taxon>
        <taxon>Cystofilobasidiales</taxon>
        <taxon>Mrakiaceae</taxon>
        <taxon>Phaffia</taxon>
    </lineage>
</organism>
<dbReference type="SMART" id="SM00490">
    <property type="entry name" value="HELICc"/>
    <property type="match status" value="1"/>
</dbReference>
<feature type="compositionally biased region" description="Polar residues" evidence="8">
    <location>
        <begin position="935"/>
        <end position="952"/>
    </location>
</feature>
<evidence type="ECO:0000259" key="10">
    <source>
        <dbReference type="PROSITE" id="PS51194"/>
    </source>
</evidence>
<keyword evidence="5" id="KW-0067">ATP-binding</keyword>
<dbReference type="Pfam" id="PF00271">
    <property type="entry name" value="Helicase_C"/>
    <property type="match status" value="1"/>
</dbReference>
<dbReference type="Pfam" id="PF00270">
    <property type="entry name" value="DEAD"/>
    <property type="match status" value="1"/>
</dbReference>
<dbReference type="CDD" id="cd17920">
    <property type="entry name" value="DEXHc_RecQ"/>
    <property type="match status" value="1"/>
</dbReference>
<feature type="compositionally biased region" description="Polar residues" evidence="8">
    <location>
        <begin position="670"/>
        <end position="686"/>
    </location>
</feature>
<dbReference type="InterPro" id="IPR014001">
    <property type="entry name" value="Helicase_ATP-bd"/>
</dbReference>
<feature type="domain" description="Helicase ATP-binding" evidence="9">
    <location>
        <begin position="117"/>
        <end position="292"/>
    </location>
</feature>
<feature type="region of interest" description="Disordered" evidence="8">
    <location>
        <begin position="670"/>
        <end position="699"/>
    </location>
</feature>
<dbReference type="Gene3D" id="3.40.50.300">
    <property type="entry name" value="P-loop containing nucleotide triphosphate hydrolases"/>
    <property type="match status" value="2"/>
</dbReference>